<feature type="signal peptide" evidence="2">
    <location>
        <begin position="1"/>
        <end position="27"/>
    </location>
</feature>
<proteinExistence type="predicted"/>
<dbReference type="EMBL" id="CP017316">
    <property type="protein sequence ID" value="AOT62554.1"/>
    <property type="molecule type" value="Genomic_DNA"/>
</dbReference>
<feature type="chain" id="PRO_5009107283" evidence="2">
    <location>
        <begin position="28"/>
        <end position="67"/>
    </location>
</feature>
<accession>A0A1D8GAT6</accession>
<dbReference type="AlphaFoldDB" id="A0A1D8GAT6"/>
<organism evidence="3 4">
    <name type="scientific">Streptomyces rubrolavendulae</name>
    <dbReference type="NCBI Taxonomy" id="285473"/>
    <lineage>
        <taxon>Bacteria</taxon>
        <taxon>Bacillati</taxon>
        <taxon>Actinomycetota</taxon>
        <taxon>Actinomycetes</taxon>
        <taxon>Kitasatosporales</taxon>
        <taxon>Streptomycetaceae</taxon>
        <taxon>Streptomyces</taxon>
    </lineage>
</organism>
<gene>
    <name evidence="3" type="ORF">A4G23_05452</name>
</gene>
<dbReference type="Proteomes" id="UP000095349">
    <property type="component" value="Chromosome"/>
</dbReference>
<sequence>MNLRTATTALATAAGALLLGAAGPAQAAQTAPPSPQTPASSGDGVALVKKDEVTPWSLTDFLLGTGN</sequence>
<evidence type="ECO:0000313" key="4">
    <source>
        <dbReference type="Proteomes" id="UP000095349"/>
    </source>
</evidence>
<keyword evidence="4" id="KW-1185">Reference proteome</keyword>
<evidence type="ECO:0000313" key="3">
    <source>
        <dbReference type="EMBL" id="AOT62554.1"/>
    </source>
</evidence>
<feature type="region of interest" description="Disordered" evidence="1">
    <location>
        <begin position="22"/>
        <end position="44"/>
    </location>
</feature>
<name>A0A1D8GAT6_9ACTN</name>
<evidence type="ECO:0000256" key="1">
    <source>
        <dbReference type="SAM" id="MobiDB-lite"/>
    </source>
</evidence>
<dbReference type="PATRIC" id="fig|285473.5.peg.5749"/>
<dbReference type="KEGG" id="srn:A4G23_05452"/>
<dbReference type="RefSeq" id="WP_069979326.1">
    <property type="nucleotide sequence ID" value="NZ_CP017316.1"/>
</dbReference>
<protein>
    <submittedName>
        <fullName evidence="3">Uncharacterized protein</fullName>
    </submittedName>
</protein>
<keyword evidence="2" id="KW-0732">Signal</keyword>
<feature type="compositionally biased region" description="Low complexity" evidence="1">
    <location>
        <begin position="22"/>
        <end position="42"/>
    </location>
</feature>
<evidence type="ECO:0000256" key="2">
    <source>
        <dbReference type="SAM" id="SignalP"/>
    </source>
</evidence>
<reference evidence="3 4" key="1">
    <citation type="submission" date="2016-09" db="EMBL/GenBank/DDBJ databases">
        <title>Streptomyces rubrolavendulae MJM4426 Genome sequencing and assembly.</title>
        <authorList>
            <person name="Kim J.-G."/>
        </authorList>
    </citation>
    <scope>NUCLEOTIDE SEQUENCE [LARGE SCALE GENOMIC DNA]</scope>
    <source>
        <strain evidence="3 4">MJM4426</strain>
    </source>
</reference>
<dbReference type="GeneID" id="33067147"/>